<keyword evidence="1" id="KW-0812">Transmembrane</keyword>
<name>A0A3M9NR15_9BACT</name>
<dbReference type="Proteomes" id="UP000267223">
    <property type="component" value="Unassembled WGS sequence"/>
</dbReference>
<dbReference type="RefSeq" id="WP_123119097.1">
    <property type="nucleotide sequence ID" value="NZ_RJJR01000001.1"/>
</dbReference>
<accession>A0A3M9NR15</accession>
<keyword evidence="1" id="KW-1133">Transmembrane helix</keyword>
<keyword evidence="1" id="KW-0472">Membrane</keyword>
<dbReference type="AlphaFoldDB" id="A0A3M9NR15"/>
<organism evidence="2 3">
    <name type="scientific">Hanamia caeni</name>
    <dbReference type="NCBI Taxonomy" id="2294116"/>
    <lineage>
        <taxon>Bacteria</taxon>
        <taxon>Pseudomonadati</taxon>
        <taxon>Bacteroidota</taxon>
        <taxon>Chitinophagia</taxon>
        <taxon>Chitinophagales</taxon>
        <taxon>Chitinophagaceae</taxon>
        <taxon>Hanamia</taxon>
    </lineage>
</organism>
<protein>
    <submittedName>
        <fullName evidence="2">Uncharacterized protein</fullName>
    </submittedName>
</protein>
<evidence type="ECO:0000313" key="2">
    <source>
        <dbReference type="EMBL" id="RNI40206.1"/>
    </source>
</evidence>
<dbReference type="EMBL" id="RJJR01000001">
    <property type="protein sequence ID" value="RNI40206.1"/>
    <property type="molecule type" value="Genomic_DNA"/>
</dbReference>
<dbReference type="OrthoDB" id="665348at2"/>
<proteinExistence type="predicted"/>
<keyword evidence="3" id="KW-1185">Reference proteome</keyword>
<evidence type="ECO:0000313" key="3">
    <source>
        <dbReference type="Proteomes" id="UP000267223"/>
    </source>
</evidence>
<feature type="transmembrane region" description="Helical" evidence="1">
    <location>
        <begin position="51"/>
        <end position="70"/>
    </location>
</feature>
<reference evidence="2 3" key="1">
    <citation type="submission" date="2018-11" db="EMBL/GenBank/DDBJ databases">
        <title>Draft genome sequence of Ferruginibacter sp. BO-59.</title>
        <authorList>
            <person name="Im W.T."/>
        </authorList>
    </citation>
    <scope>NUCLEOTIDE SEQUENCE [LARGE SCALE GENOMIC DNA]</scope>
    <source>
        <strain evidence="2 3">BO-59</strain>
    </source>
</reference>
<comment type="caution">
    <text evidence="2">The sequence shown here is derived from an EMBL/GenBank/DDBJ whole genome shotgun (WGS) entry which is preliminary data.</text>
</comment>
<evidence type="ECO:0000256" key="1">
    <source>
        <dbReference type="SAM" id="Phobius"/>
    </source>
</evidence>
<gene>
    <name evidence="2" type="ORF">EFY79_02605</name>
</gene>
<sequence length="244" mass="27374">MSNENHNSIHNWKSKLEELQSLPGETMPDKNAAWEKIHARLEGKRPAKKPVWYWLAAASVVFLLMVTIFISNKNSEQMPGTASKQIQPETKQKLTEENVPAKTENHHKDLFTAENPALQKKSIPVIFDKRKHNETAQQNIAERSKDELRLYDSVNAQDQTTVTINNPLPATDTASRIASVMPVKKRLPVVQINELGDPDDLPQVAHSSEKSSVPFLRLGSGEVYKSPSSITKNFATINFKTSPN</sequence>